<organism evidence="1 2">
    <name type="scientific">Roseospirillum parvum</name>
    <dbReference type="NCBI Taxonomy" id="83401"/>
    <lineage>
        <taxon>Bacteria</taxon>
        <taxon>Pseudomonadati</taxon>
        <taxon>Pseudomonadota</taxon>
        <taxon>Alphaproteobacteria</taxon>
        <taxon>Rhodospirillales</taxon>
        <taxon>Rhodospirillaceae</taxon>
        <taxon>Roseospirillum</taxon>
    </lineage>
</organism>
<dbReference type="EMBL" id="FNCV01000012">
    <property type="protein sequence ID" value="SDH76198.1"/>
    <property type="molecule type" value="Genomic_DNA"/>
</dbReference>
<dbReference type="RefSeq" id="WP_092621339.1">
    <property type="nucleotide sequence ID" value="NZ_FNCV01000012.1"/>
</dbReference>
<accession>A0A1G8F253</accession>
<dbReference type="AlphaFoldDB" id="A0A1G8F253"/>
<gene>
    <name evidence="1" type="ORF">SAMN05421742_1122</name>
</gene>
<evidence type="ECO:0000313" key="1">
    <source>
        <dbReference type="EMBL" id="SDH76198.1"/>
    </source>
</evidence>
<dbReference type="STRING" id="83401.SAMN05421742_1122"/>
<evidence type="ECO:0000313" key="2">
    <source>
        <dbReference type="Proteomes" id="UP000217076"/>
    </source>
</evidence>
<keyword evidence="2" id="KW-1185">Reference proteome</keyword>
<reference evidence="2" key="1">
    <citation type="submission" date="2016-10" db="EMBL/GenBank/DDBJ databases">
        <authorList>
            <person name="Varghese N."/>
            <person name="Submissions S."/>
        </authorList>
    </citation>
    <scope>NUCLEOTIDE SEQUENCE [LARGE SCALE GENOMIC DNA]</scope>
    <source>
        <strain evidence="2">930I</strain>
    </source>
</reference>
<sequence length="237" mass="27722">MTTTTKSRPNTVSPDFDFRVFGTLVWIEPERSRAPEPFTIGFKHRNGRQGFANLYNLFHGKECMKEGYHPKDPILLRMYGDTIIVGRWERPMVKETVTYKKRAFLFFKRTESYQRDALGDPKRMESGNLFLNGAFYDRALVGKFQMYHVPPSVQEHTFNGKTTAQRTDGFYVVGFDYGEKFIEVWELDSEQQAISLVTVLNGEMKKQRKDRDPKKAKAMRELKKLIEQQGDDSDMKY</sequence>
<protein>
    <submittedName>
        <fullName evidence="1">Uncharacterized protein</fullName>
    </submittedName>
</protein>
<proteinExistence type="predicted"/>
<name>A0A1G8F253_9PROT</name>
<dbReference type="Proteomes" id="UP000217076">
    <property type="component" value="Unassembled WGS sequence"/>
</dbReference>